<protein>
    <recommendedName>
        <fullName evidence="1">Hemerythrin-like domain-containing protein</fullName>
    </recommendedName>
</protein>
<accession>A0A917IPK0</accession>
<keyword evidence="3" id="KW-1185">Reference proteome</keyword>
<evidence type="ECO:0000313" key="2">
    <source>
        <dbReference type="EMBL" id="GGH58713.1"/>
    </source>
</evidence>
<comment type="caution">
    <text evidence="2">The sequence shown here is derived from an EMBL/GenBank/DDBJ whole genome shotgun (WGS) entry which is preliminary data.</text>
</comment>
<dbReference type="InterPro" id="IPR012312">
    <property type="entry name" value="Hemerythrin-like"/>
</dbReference>
<dbReference type="Gene3D" id="1.20.120.520">
    <property type="entry name" value="nmb1532 protein domain like"/>
    <property type="match status" value="1"/>
</dbReference>
<feature type="domain" description="Hemerythrin-like" evidence="1">
    <location>
        <begin position="14"/>
        <end position="120"/>
    </location>
</feature>
<dbReference type="AlphaFoldDB" id="A0A917IPK0"/>
<dbReference type="EMBL" id="BMIB01000001">
    <property type="protein sequence ID" value="GGH58713.1"/>
    <property type="molecule type" value="Genomic_DNA"/>
</dbReference>
<sequence>MSATPIKRAPELQYLSHQHHQVLIVCWKIRAGLAKPGAIASLQKFVIYFYRHYLLPHFAVEEAHLYPLLGNHHPLIQQALAEHRQLQQILDNLSLAPEQYTLLEQLLTQHIRFEERVLFNEIQQQATPEQLQAIAAANTGTDKGFVSIEQWEDKFWE</sequence>
<organism evidence="2 3">
    <name type="scientific">Filimonas zeae</name>
    <dbReference type="NCBI Taxonomy" id="1737353"/>
    <lineage>
        <taxon>Bacteria</taxon>
        <taxon>Pseudomonadati</taxon>
        <taxon>Bacteroidota</taxon>
        <taxon>Chitinophagia</taxon>
        <taxon>Chitinophagales</taxon>
        <taxon>Chitinophagaceae</taxon>
        <taxon>Filimonas</taxon>
    </lineage>
</organism>
<reference evidence="2" key="1">
    <citation type="journal article" date="2014" name="Int. J. Syst. Evol. Microbiol.">
        <title>Complete genome sequence of Corynebacterium casei LMG S-19264T (=DSM 44701T), isolated from a smear-ripened cheese.</title>
        <authorList>
            <consortium name="US DOE Joint Genome Institute (JGI-PGF)"/>
            <person name="Walter F."/>
            <person name="Albersmeier A."/>
            <person name="Kalinowski J."/>
            <person name="Ruckert C."/>
        </authorList>
    </citation>
    <scope>NUCLEOTIDE SEQUENCE</scope>
    <source>
        <strain evidence="2">CGMCC 1.15290</strain>
    </source>
</reference>
<proteinExistence type="predicted"/>
<evidence type="ECO:0000313" key="3">
    <source>
        <dbReference type="Proteomes" id="UP000627292"/>
    </source>
</evidence>
<dbReference type="RefSeq" id="WP_188950342.1">
    <property type="nucleotide sequence ID" value="NZ_BMIB01000001.1"/>
</dbReference>
<reference evidence="2" key="2">
    <citation type="submission" date="2020-09" db="EMBL/GenBank/DDBJ databases">
        <authorList>
            <person name="Sun Q."/>
            <person name="Zhou Y."/>
        </authorList>
    </citation>
    <scope>NUCLEOTIDE SEQUENCE</scope>
    <source>
        <strain evidence="2">CGMCC 1.15290</strain>
    </source>
</reference>
<dbReference type="Proteomes" id="UP000627292">
    <property type="component" value="Unassembled WGS sequence"/>
</dbReference>
<gene>
    <name evidence="2" type="ORF">GCM10011379_04700</name>
</gene>
<evidence type="ECO:0000259" key="1">
    <source>
        <dbReference type="Pfam" id="PF01814"/>
    </source>
</evidence>
<name>A0A917IPK0_9BACT</name>
<dbReference type="Pfam" id="PF01814">
    <property type="entry name" value="Hemerythrin"/>
    <property type="match status" value="1"/>
</dbReference>